<sequence>MRQINSRVRALRLHFYSLARPWQRRNLSCDRFQPLSHRRLSTVHCTCRAVFEFAHAHHCQRGKIRKLGYAKAQHAMLLACPYH</sequence>
<keyword evidence="2" id="KW-1185">Reference proteome</keyword>
<dbReference type="AlphaFoldDB" id="A0A9P3PHT2"/>
<organism evidence="1 2">
    <name type="scientific">Lyophyllum shimeji</name>
    <name type="common">Hon-shimeji</name>
    <name type="synonym">Tricholoma shimeji</name>
    <dbReference type="NCBI Taxonomy" id="47721"/>
    <lineage>
        <taxon>Eukaryota</taxon>
        <taxon>Fungi</taxon>
        <taxon>Dikarya</taxon>
        <taxon>Basidiomycota</taxon>
        <taxon>Agaricomycotina</taxon>
        <taxon>Agaricomycetes</taxon>
        <taxon>Agaricomycetidae</taxon>
        <taxon>Agaricales</taxon>
        <taxon>Tricholomatineae</taxon>
        <taxon>Lyophyllaceae</taxon>
        <taxon>Lyophyllum</taxon>
    </lineage>
</organism>
<comment type="caution">
    <text evidence="1">The sequence shown here is derived from an EMBL/GenBank/DDBJ whole genome shotgun (WGS) entry which is preliminary data.</text>
</comment>
<proteinExistence type="predicted"/>
<accession>A0A9P3PHT2</accession>
<dbReference type="EMBL" id="BRPK01000002">
    <property type="protein sequence ID" value="GLB35642.1"/>
    <property type="molecule type" value="Genomic_DNA"/>
</dbReference>
<reference evidence="1" key="1">
    <citation type="submission" date="2022-07" db="EMBL/GenBank/DDBJ databases">
        <title>The genome of Lyophyllum shimeji provides insight into the initial evolution of ectomycorrhizal fungal genome.</title>
        <authorList>
            <person name="Kobayashi Y."/>
            <person name="Shibata T."/>
            <person name="Hirakawa H."/>
            <person name="Shigenobu S."/>
            <person name="Nishiyama T."/>
            <person name="Yamada A."/>
            <person name="Hasebe M."/>
            <person name="Kawaguchi M."/>
        </authorList>
    </citation>
    <scope>NUCLEOTIDE SEQUENCE</scope>
    <source>
        <strain evidence="1">AT787</strain>
    </source>
</reference>
<evidence type="ECO:0000313" key="1">
    <source>
        <dbReference type="EMBL" id="GLB35642.1"/>
    </source>
</evidence>
<name>A0A9P3PHT2_LYOSH</name>
<dbReference type="Proteomes" id="UP001063166">
    <property type="component" value="Unassembled WGS sequence"/>
</dbReference>
<evidence type="ECO:0000313" key="2">
    <source>
        <dbReference type="Proteomes" id="UP001063166"/>
    </source>
</evidence>
<gene>
    <name evidence="1" type="ORF">LshimejAT787_0212070</name>
</gene>
<protein>
    <submittedName>
        <fullName evidence="1">Uncharacterized protein</fullName>
    </submittedName>
</protein>